<reference evidence="4" key="1">
    <citation type="submission" date="2016-10" db="EMBL/GenBank/DDBJ databases">
        <authorList>
            <person name="Varghese N."/>
            <person name="Submissions S."/>
        </authorList>
    </citation>
    <scope>NUCLEOTIDE SEQUENCE [LARGE SCALE GENOMIC DNA]</scope>
    <source>
        <strain evidence="4">DSM 23439</strain>
    </source>
</reference>
<dbReference type="EMBL" id="FOLY01000011">
    <property type="protein sequence ID" value="SFC92305.1"/>
    <property type="molecule type" value="Genomic_DNA"/>
</dbReference>
<keyword evidence="4" id="KW-1185">Reference proteome</keyword>
<dbReference type="Pfam" id="PF20249">
    <property type="entry name" value="VasX_N"/>
    <property type="match status" value="1"/>
</dbReference>
<evidence type="ECO:0000256" key="1">
    <source>
        <dbReference type="SAM" id="Phobius"/>
    </source>
</evidence>
<evidence type="ECO:0000259" key="2">
    <source>
        <dbReference type="Pfam" id="PF20249"/>
    </source>
</evidence>
<evidence type="ECO:0000313" key="3">
    <source>
        <dbReference type="EMBL" id="SFC92305.1"/>
    </source>
</evidence>
<dbReference type="Proteomes" id="UP000199046">
    <property type="component" value="Unassembled WGS sequence"/>
</dbReference>
<accession>A0A1I1N4E4</accession>
<sequence length="942" mass="105320">MNSTPDISAIVGDASSQVATPSAATGSGGCEDCTMCEKSPGLVILPVRYSAIAESHAHTIHGLTPISQGSPFGEGVLDKPMQHASYILRCMRQGYFYLHFPTGDAEGVIWRKYAVTSDSNFIPLPLDAPLPDIEKNEACRRSSDWQMARCVTISTPEEVSAAWLAFSDTHWDESIRQRVAQNPSERMQFLSPAQCIGGGAGQPHTAPLSELTNWVSEYRPFALHSFNNTVADLDDDENTATFESVYPFHWRAFEANTLIETAERKSDGRAIVFATHDPRGITVELNAEQIQAVAASLQLYSWRITSWEGVQAIKNTVQITEESIYRNGVADNQAMMLEAPEARLREARRRIANGTASPADQQTMEDMERLLNETRATTQHQYLDADIINARRQRVWRETRNDVWFGLFEFKNEYLRMSDEELKQDFKSNVADNLKNDQENIHAPISEDHATWLGSNALKTCFECDYRTDDLDSGTQYVHHFIECLEDAADRAECEVVIQEWVSQPALGDSSNLLMRSLIWNQDEHARTVNDLSGTIITTSNFQMTLDKINNAWEKSRKHMFEPAQSEDAAKNVFSQLLYQTGAPVAKFLSRQLDSAAMNVYLAASMLSTGRLMLQRPLEGTPQQHVDWLTAQMRERIPRNKRPSANQMRRVTQAWLKAGGAEPSIRIPNIILLDDDLLRRAADGPGSGRAAEARLLRSSEPILLTSDNIRETALPKFQAFVNADTRIAAVGLLFSTVSTLFSRDQMKDADVFADEEAAGRYYASGVGLIGGILNATETGIKRMEAVGKIGELSKTRLTLRWSGRVLGALAAWGFAYFDAKNAVENAKKGNWTLVFMYGFSAGANAVLGFMSIFTSLFAGWPEVIFMVTLGVNLIIEKIKDSEAQKWLKHCFYGTEERWPSVKVGDKELEKVLGVWSREVVVRVLMEPVRFILPSFQNKSDRS</sequence>
<dbReference type="InterPro" id="IPR046864">
    <property type="entry name" value="VasX_N"/>
</dbReference>
<dbReference type="NCBIfam" id="NF041559">
    <property type="entry name" value="BTH_I2691_fam"/>
    <property type="match status" value="1"/>
</dbReference>
<organism evidence="3 4">
    <name type="scientific">Kushneria avicenniae</name>
    <dbReference type="NCBI Taxonomy" id="402385"/>
    <lineage>
        <taxon>Bacteria</taxon>
        <taxon>Pseudomonadati</taxon>
        <taxon>Pseudomonadota</taxon>
        <taxon>Gammaproteobacteria</taxon>
        <taxon>Oceanospirillales</taxon>
        <taxon>Halomonadaceae</taxon>
        <taxon>Kushneria</taxon>
    </lineage>
</organism>
<protein>
    <recommendedName>
        <fullName evidence="2">Toxin VasX N-terminal region domain-containing protein</fullName>
    </recommendedName>
</protein>
<feature type="transmembrane region" description="Helical" evidence="1">
    <location>
        <begin position="831"/>
        <end position="852"/>
    </location>
</feature>
<evidence type="ECO:0000313" key="4">
    <source>
        <dbReference type="Proteomes" id="UP000199046"/>
    </source>
</evidence>
<keyword evidence="1" id="KW-0472">Membrane</keyword>
<dbReference type="STRING" id="402385.SAMN05421848_3317"/>
<feature type="transmembrane region" description="Helical" evidence="1">
    <location>
        <begin position="858"/>
        <end position="875"/>
    </location>
</feature>
<feature type="transmembrane region" description="Helical" evidence="1">
    <location>
        <begin position="801"/>
        <end position="819"/>
    </location>
</feature>
<keyword evidence="1" id="KW-1133">Transmembrane helix</keyword>
<proteinExistence type="predicted"/>
<feature type="non-terminal residue" evidence="3">
    <location>
        <position position="942"/>
    </location>
</feature>
<dbReference type="InterPro" id="IPR048126">
    <property type="entry name" value="Toxin_VasX"/>
</dbReference>
<dbReference type="OrthoDB" id="8664525at2"/>
<dbReference type="CDD" id="cd20707">
    <property type="entry name" value="MIX_III"/>
    <property type="match status" value="1"/>
</dbReference>
<feature type="domain" description="Toxin VasX N-terminal region" evidence="2">
    <location>
        <begin position="33"/>
        <end position="193"/>
    </location>
</feature>
<keyword evidence="1" id="KW-0812">Transmembrane</keyword>
<gene>
    <name evidence="3" type="ORF">SAMN05421848_3317</name>
</gene>
<name>A0A1I1N4E4_9GAMM</name>
<dbReference type="AlphaFoldDB" id="A0A1I1N4E4"/>
<dbReference type="RefSeq" id="WP_090136292.1">
    <property type="nucleotide sequence ID" value="NZ_FOLY01000011.1"/>
</dbReference>